<evidence type="ECO:0000256" key="6">
    <source>
        <dbReference type="PIRSR" id="PIRSR600269-50"/>
    </source>
</evidence>
<dbReference type="InterPro" id="IPR049947">
    <property type="entry name" value="Cu_Am_Ox_Cu-bd"/>
</dbReference>
<dbReference type="GO" id="GO:0005886">
    <property type="term" value="C:plasma membrane"/>
    <property type="evidence" value="ECO:0007669"/>
    <property type="project" value="TreeGrafter"/>
</dbReference>
<feature type="domain" description="Copper amine oxidase catalytic" evidence="10">
    <location>
        <begin position="137"/>
        <end position="544"/>
    </location>
</feature>
<sequence length="605" mass="68723">AGFILKESYGETFTGCQLKSDCLQFTTAAVGTGLIEDINTRLVWLNALYDLPFSSLHFLDFSVLVETNSSDPSKWTIQKIWYHDQIFSSLDEFITKYNNNSIDKTKITKPVNSDKLFSSLKLRGEPMPPKPQRPPMLVEPDGKRYSVKHKKVEYMGWSFYYRLSPLTGPALYNVEYNGERVIYELGLADIAVFYSGHAPFGQTSDYVDSGVMLGSRSKALVPGADCPDTATLLNATFMNQYNEDPAVYEAAMCLFEDNDGIPLRRHLSYDIKSGAFYGGMLNSALVLRSALSIYNYDYIIDFHFHQSGAVTIQFMSSGYVQATFFTPTEVPYGHHIQDNILGNVHHHVANFKVDMDIGGTSNRYETLDITKENVKLAAFPDKMYSQTKITPTLKKTEKEAVYDFDFNIPKDHLVYSNDKKNKYNESKAYSIIIKGVSKNLIEEDAGNEQTVTWARHQMVVTQRKDEEISSSSIYGMFDSHKPVTNFSAFYADNEDIVDEDLVFWITAGMHHIPHTEDIPVTPTMGNQLRIHLVPHGYFDECPSIRSRDAIFIEHKDPKDPSKGVKVDRNGNSRDEFVLPRPTLEDDLEKDPDRVLESRRPNPTDF</sequence>
<keyword evidence="2 8" id="KW-0479">Metal-binding</keyword>
<dbReference type="GO" id="GO:0005507">
    <property type="term" value="F:copper ion binding"/>
    <property type="evidence" value="ECO:0007669"/>
    <property type="project" value="InterPro"/>
</dbReference>
<evidence type="ECO:0000256" key="8">
    <source>
        <dbReference type="RuleBase" id="RU000672"/>
    </source>
</evidence>
<feature type="compositionally biased region" description="Basic and acidic residues" evidence="9">
    <location>
        <begin position="590"/>
        <end position="605"/>
    </location>
</feature>
<dbReference type="PANTHER" id="PTHR10638:SF20">
    <property type="entry name" value="AMINE OXIDASE"/>
    <property type="match status" value="1"/>
</dbReference>
<feature type="active site" description="Proton acceptor" evidence="6">
    <location>
        <position position="208"/>
    </location>
</feature>
<dbReference type="EMBL" id="CAJHNH020000691">
    <property type="protein sequence ID" value="CAG5119358.1"/>
    <property type="molecule type" value="Genomic_DNA"/>
</dbReference>
<dbReference type="SUPFAM" id="SSF49998">
    <property type="entry name" value="Amine oxidase catalytic domain"/>
    <property type="match status" value="1"/>
</dbReference>
<evidence type="ECO:0000256" key="9">
    <source>
        <dbReference type="SAM" id="MobiDB-lite"/>
    </source>
</evidence>
<evidence type="ECO:0000256" key="2">
    <source>
        <dbReference type="ARBA" id="ARBA00022723"/>
    </source>
</evidence>
<keyword evidence="5 8" id="KW-0186">Copper</keyword>
<feature type="modified residue" description="2',4',5'-topaquinone" evidence="7">
    <location>
        <position position="296"/>
    </location>
</feature>
<evidence type="ECO:0000256" key="7">
    <source>
        <dbReference type="PIRSR" id="PIRSR600269-51"/>
    </source>
</evidence>
<feature type="region of interest" description="Disordered" evidence="9">
    <location>
        <begin position="555"/>
        <end position="605"/>
    </location>
</feature>
<evidence type="ECO:0000256" key="5">
    <source>
        <dbReference type="ARBA" id="ARBA00023008"/>
    </source>
</evidence>
<feature type="active site" description="Schiff-base intermediate with substrate; via topaquinone" evidence="6">
    <location>
        <position position="296"/>
    </location>
</feature>
<evidence type="ECO:0000256" key="4">
    <source>
        <dbReference type="ARBA" id="ARBA00023002"/>
    </source>
</evidence>
<dbReference type="PANTHER" id="PTHR10638">
    <property type="entry name" value="COPPER AMINE OXIDASE"/>
    <property type="match status" value="1"/>
</dbReference>
<dbReference type="GO" id="GO:0048038">
    <property type="term" value="F:quinone binding"/>
    <property type="evidence" value="ECO:0007669"/>
    <property type="project" value="InterPro"/>
</dbReference>
<evidence type="ECO:0000313" key="11">
    <source>
        <dbReference type="EMBL" id="CAG5119358.1"/>
    </source>
</evidence>
<accession>A0A8S3YSE8</accession>
<dbReference type="Gene3D" id="2.70.98.20">
    <property type="entry name" value="Copper amine oxidase, catalytic domain"/>
    <property type="match status" value="1"/>
</dbReference>
<proteinExistence type="inferred from homology"/>
<name>A0A8S3YSE8_9EUPU</name>
<dbReference type="AlphaFoldDB" id="A0A8S3YSE8"/>
<dbReference type="InterPro" id="IPR016182">
    <property type="entry name" value="Cu_amine_oxidase_N-reg"/>
</dbReference>
<dbReference type="InterPro" id="IPR015798">
    <property type="entry name" value="Cu_amine_oxidase_C"/>
</dbReference>
<evidence type="ECO:0000256" key="1">
    <source>
        <dbReference type="ARBA" id="ARBA00007983"/>
    </source>
</evidence>
<comment type="similarity">
    <text evidence="1 8">Belongs to the copper/topaquinone oxidase family.</text>
</comment>
<dbReference type="EC" id="1.4.3.-" evidence="8"/>
<reference evidence="11" key="1">
    <citation type="submission" date="2021-04" db="EMBL/GenBank/DDBJ databases">
        <authorList>
            <consortium name="Molecular Ecology Group"/>
        </authorList>
    </citation>
    <scope>NUCLEOTIDE SEQUENCE</scope>
</reference>
<dbReference type="GO" id="GO:0009308">
    <property type="term" value="P:amine metabolic process"/>
    <property type="evidence" value="ECO:0007669"/>
    <property type="project" value="UniProtKB-UniRule"/>
</dbReference>
<evidence type="ECO:0000313" key="12">
    <source>
        <dbReference type="Proteomes" id="UP000678393"/>
    </source>
</evidence>
<evidence type="ECO:0000256" key="3">
    <source>
        <dbReference type="ARBA" id="ARBA00022772"/>
    </source>
</evidence>
<dbReference type="InterPro" id="IPR000269">
    <property type="entry name" value="Cu_amine_oxidase"/>
</dbReference>
<dbReference type="PROSITE" id="PS01165">
    <property type="entry name" value="COPPER_AMINE_OXID_2"/>
    <property type="match status" value="1"/>
</dbReference>
<dbReference type="OrthoDB" id="5379943at2759"/>
<dbReference type="PRINTS" id="PR00766">
    <property type="entry name" value="CUDAOXIDASE"/>
</dbReference>
<dbReference type="SUPFAM" id="SSF54416">
    <property type="entry name" value="Amine oxidase N-terminal region"/>
    <property type="match status" value="1"/>
</dbReference>
<keyword evidence="12" id="KW-1185">Reference proteome</keyword>
<dbReference type="Pfam" id="PF01179">
    <property type="entry name" value="Cu_amine_oxid"/>
    <property type="match status" value="1"/>
</dbReference>
<dbReference type="InterPro" id="IPR036460">
    <property type="entry name" value="Cu_amine_oxidase_C_sf"/>
</dbReference>
<organism evidence="11 12">
    <name type="scientific">Candidula unifasciata</name>
    <dbReference type="NCBI Taxonomy" id="100452"/>
    <lineage>
        <taxon>Eukaryota</taxon>
        <taxon>Metazoa</taxon>
        <taxon>Spiralia</taxon>
        <taxon>Lophotrochozoa</taxon>
        <taxon>Mollusca</taxon>
        <taxon>Gastropoda</taxon>
        <taxon>Heterobranchia</taxon>
        <taxon>Euthyneura</taxon>
        <taxon>Panpulmonata</taxon>
        <taxon>Eupulmonata</taxon>
        <taxon>Stylommatophora</taxon>
        <taxon>Helicina</taxon>
        <taxon>Helicoidea</taxon>
        <taxon>Geomitridae</taxon>
        <taxon>Candidula</taxon>
    </lineage>
</organism>
<keyword evidence="4 8" id="KW-0560">Oxidoreductase</keyword>
<comment type="caution">
    <text evidence="11">The sequence shown here is derived from an EMBL/GenBank/DDBJ whole genome shotgun (WGS) entry which is preliminary data.</text>
</comment>
<gene>
    <name evidence="11" type="ORF">CUNI_LOCUS4916</name>
</gene>
<feature type="non-terminal residue" evidence="11">
    <location>
        <position position="1"/>
    </location>
</feature>
<dbReference type="PROSITE" id="PS01164">
    <property type="entry name" value="COPPER_AMINE_OXID_1"/>
    <property type="match status" value="1"/>
</dbReference>
<dbReference type="Gene3D" id="3.10.450.40">
    <property type="match status" value="1"/>
</dbReference>
<dbReference type="InterPro" id="IPR049948">
    <property type="entry name" value="Cu_Am_ox_TPQ-bd"/>
</dbReference>
<protein>
    <recommendedName>
        <fullName evidence="8">Amine oxidase</fullName>
        <ecNumber evidence="8">1.4.3.-</ecNumber>
    </recommendedName>
</protein>
<feature type="compositionally biased region" description="Basic and acidic residues" evidence="9">
    <location>
        <begin position="555"/>
        <end position="577"/>
    </location>
</feature>
<evidence type="ECO:0000259" key="10">
    <source>
        <dbReference type="Pfam" id="PF01179"/>
    </source>
</evidence>
<comment type="PTM">
    <text evidence="7 8">Topaquinone (TPQ) is generated by copper-dependent autoxidation of a specific tyrosyl residue.</text>
</comment>
<dbReference type="FunFam" id="2.70.98.20:FF:000002">
    <property type="entry name" value="Amine oxidase"/>
    <property type="match status" value="1"/>
</dbReference>
<comment type="cofactor">
    <cofactor evidence="8">
        <name>Cu cation</name>
        <dbReference type="ChEBI" id="CHEBI:23378"/>
    </cofactor>
    <text evidence="8">Contains 1 topaquinone per subunit.</text>
</comment>
<dbReference type="GO" id="GO:0008131">
    <property type="term" value="F:primary methylamine oxidase activity"/>
    <property type="evidence" value="ECO:0007669"/>
    <property type="project" value="InterPro"/>
</dbReference>
<dbReference type="Proteomes" id="UP000678393">
    <property type="component" value="Unassembled WGS sequence"/>
</dbReference>
<keyword evidence="3 6" id="KW-0801">TPQ</keyword>